<protein>
    <submittedName>
        <fullName evidence="1">Uncharacterized protein</fullName>
    </submittedName>
</protein>
<evidence type="ECO:0000313" key="1">
    <source>
        <dbReference type="EMBL" id="MCC3299379.1"/>
    </source>
</evidence>
<name>A0A9X1MFY8_9MICC</name>
<dbReference type="EMBL" id="JAJFZV010000018">
    <property type="protein sequence ID" value="MCC3299379.1"/>
    <property type="molecule type" value="Genomic_DNA"/>
</dbReference>
<dbReference type="AlphaFoldDB" id="A0A9X1MFY8"/>
<comment type="caution">
    <text evidence="1">The sequence shown here is derived from an EMBL/GenBank/DDBJ whole genome shotgun (WGS) entry which is preliminary data.</text>
</comment>
<reference evidence="1" key="1">
    <citation type="submission" date="2021-10" db="EMBL/GenBank/DDBJ databases">
        <title>Novel species in genus Arthrobacter.</title>
        <authorList>
            <person name="Liu Y."/>
        </authorList>
    </citation>
    <scope>NUCLEOTIDE SEQUENCE</scope>
    <source>
        <strain evidence="1">Zg-Y453</strain>
    </source>
</reference>
<gene>
    <name evidence="1" type="ORF">LJ757_16425</name>
</gene>
<organism evidence="1 2">
    <name type="scientific">Arthrobacter caoxuetaonis</name>
    <dbReference type="NCBI Taxonomy" id="2886935"/>
    <lineage>
        <taxon>Bacteria</taxon>
        <taxon>Bacillati</taxon>
        <taxon>Actinomycetota</taxon>
        <taxon>Actinomycetes</taxon>
        <taxon>Micrococcales</taxon>
        <taxon>Micrococcaceae</taxon>
        <taxon>Arthrobacter</taxon>
    </lineage>
</organism>
<dbReference type="Proteomes" id="UP001139158">
    <property type="component" value="Unassembled WGS sequence"/>
</dbReference>
<proteinExistence type="predicted"/>
<accession>A0A9X1MFY8</accession>
<keyword evidence="2" id="KW-1185">Reference proteome</keyword>
<sequence length="261" mass="28276">MSVYEDLIRPILDAAAEQGAERVTMFAPEPTGQTYLLQGTYATANRQVLCMEDAPPVTSDDADAFLREVGLELPVRYQASVDGQLGESVRFQARRSGNRSLDISFRHLRNIPRTVGTGNSSSGPAAAGNPIPERPLNAVIEYPEILTLDDLQALPIGAVVMMDPGTSASPVMWSRVGKLWYALDPLAPLGARDEATTFQLYRRTLLDGRTRKLALVWMPAMADSVLPTGPVTLAPEVTGRSSMTAAALHTFARTIEKLPGR</sequence>
<evidence type="ECO:0000313" key="2">
    <source>
        <dbReference type="Proteomes" id="UP001139158"/>
    </source>
</evidence>
<dbReference type="RefSeq" id="WP_227897366.1">
    <property type="nucleotide sequence ID" value="NZ_CP099467.1"/>
</dbReference>